<dbReference type="PANTHER" id="PTHR39323:SF1">
    <property type="entry name" value="BLR1149 PROTEIN"/>
    <property type="match status" value="1"/>
</dbReference>
<dbReference type="SUPFAM" id="SSF56300">
    <property type="entry name" value="Metallo-dependent phosphatases"/>
    <property type="match status" value="1"/>
</dbReference>
<dbReference type="InterPro" id="IPR029052">
    <property type="entry name" value="Metallo-depent_PP-like"/>
</dbReference>
<dbReference type="EMBL" id="MASI01000004">
    <property type="protein sequence ID" value="ODA67070.1"/>
    <property type="molecule type" value="Genomic_DNA"/>
</dbReference>
<proteinExistence type="predicted"/>
<dbReference type="Proteomes" id="UP000095087">
    <property type="component" value="Unassembled WGS sequence"/>
</dbReference>
<comment type="caution">
    <text evidence="1">The sequence shown here is derived from an EMBL/GenBank/DDBJ whole genome shotgun (WGS) entry which is preliminary data.</text>
</comment>
<dbReference type="PANTHER" id="PTHR39323">
    <property type="entry name" value="BLR1149 PROTEIN"/>
    <property type="match status" value="1"/>
</dbReference>
<evidence type="ECO:0008006" key="3">
    <source>
        <dbReference type="Google" id="ProtNLM"/>
    </source>
</evidence>
<dbReference type="Gene3D" id="3.60.21.10">
    <property type="match status" value="1"/>
</dbReference>
<reference evidence="1 2" key="1">
    <citation type="submission" date="2016-07" db="EMBL/GenBank/DDBJ databases">
        <title>Draft genome sequence of Methyloligella halotolerans C2T (VKM B-2706T=CCUG 61687T=DSM 25045T), a halotolerant polyhydroxybutyrate accumulating methylotroph.</title>
        <authorList>
            <person name="Vasilenko O.V."/>
            <person name="Doronina N.V."/>
            <person name="Poroshina M.N."/>
            <person name="Tarlachkov S.V."/>
            <person name="Trotsenko Y.A."/>
        </authorList>
    </citation>
    <scope>NUCLEOTIDE SEQUENCE [LARGE SCALE GENOMIC DNA]</scope>
    <source>
        <strain evidence="1 2">VKM B-2706</strain>
    </source>
</reference>
<evidence type="ECO:0000313" key="2">
    <source>
        <dbReference type="Proteomes" id="UP000095087"/>
    </source>
</evidence>
<dbReference type="AlphaFoldDB" id="A0A1E2RY47"/>
<gene>
    <name evidence="1" type="ORF">A7A08_01814</name>
</gene>
<evidence type="ECO:0000313" key="1">
    <source>
        <dbReference type="EMBL" id="ODA67070.1"/>
    </source>
</evidence>
<accession>A0A1E2RY47</accession>
<dbReference type="PATRIC" id="fig|1177755.3.peg.1819"/>
<sequence length="253" mass="27763">MKPSMNLSLKPLLVAVSPDTVVPSAAHESDDPRLKLCGQDFIPHSEGALYWEAQRTLLVADLHLEKGAAFARRGSMLPPYDTRMTLWRLRKVIDYFEPARVVALGDSFHTSEVAAFLPEEERETIAELQDGREWYWVTGNHDPEIPSALGGTVCESLAIGGITCRHEPTRSGQEIAGHLHPVARITARGEAIRRKCFATDGDKMVMPAFGSYAGGLSIFSDAFAGLLSRDRLAAWLLGRDAVYPIFGAALFRG</sequence>
<dbReference type="STRING" id="1177755.A7A08_01814"/>
<name>A0A1E2RY47_9HYPH</name>
<organism evidence="1 2">
    <name type="scientific">Methyloligella halotolerans</name>
    <dbReference type="NCBI Taxonomy" id="1177755"/>
    <lineage>
        <taxon>Bacteria</taxon>
        <taxon>Pseudomonadati</taxon>
        <taxon>Pseudomonadota</taxon>
        <taxon>Alphaproteobacteria</taxon>
        <taxon>Hyphomicrobiales</taxon>
        <taxon>Hyphomicrobiaceae</taxon>
        <taxon>Methyloligella</taxon>
    </lineage>
</organism>
<keyword evidence="2" id="KW-1185">Reference proteome</keyword>
<protein>
    <recommendedName>
        <fullName evidence="3">Calcineurin-like phosphoesterase domain-containing protein</fullName>
    </recommendedName>
</protein>
<dbReference type="NCBIfam" id="TIGR04123">
    <property type="entry name" value="P_estr_lig_assc"/>
    <property type="match status" value="1"/>
</dbReference>
<dbReference type="InterPro" id="IPR026336">
    <property type="entry name" value="PdeM-like"/>
</dbReference>